<dbReference type="EMBL" id="JACBAD010002060">
    <property type="protein sequence ID" value="KAF7118752.1"/>
    <property type="molecule type" value="Genomic_DNA"/>
</dbReference>
<evidence type="ECO:0000259" key="12">
    <source>
        <dbReference type="Pfam" id="PF00177"/>
    </source>
</evidence>
<evidence type="ECO:0000256" key="4">
    <source>
        <dbReference type="ARBA" id="ARBA00022448"/>
    </source>
</evidence>
<keyword evidence="9 10" id="KW-0687">Ribonucleoprotein</keyword>
<evidence type="ECO:0000256" key="11">
    <source>
        <dbReference type="SAM" id="MobiDB-lite"/>
    </source>
</evidence>
<comment type="similarity">
    <text evidence="2">Belongs to the SDA1 family.</text>
</comment>
<dbReference type="InterPro" id="IPR012977">
    <property type="entry name" value="SDA1_N"/>
</dbReference>
<feature type="compositionally biased region" description="Basic and acidic residues" evidence="11">
    <location>
        <begin position="816"/>
        <end position="830"/>
    </location>
</feature>
<dbReference type="OrthoDB" id="2196187at2759"/>
<keyword evidence="18" id="KW-1185">Reference proteome</keyword>
<dbReference type="InterPro" id="IPR023798">
    <property type="entry name" value="Ribosomal_uS7_dom"/>
</dbReference>
<evidence type="ECO:0000313" key="18">
    <source>
        <dbReference type="Proteomes" id="UP000630445"/>
    </source>
</evidence>
<feature type="compositionally biased region" description="Basic and acidic residues" evidence="11">
    <location>
        <begin position="848"/>
        <end position="866"/>
    </location>
</feature>
<keyword evidence="4" id="KW-0813">Transport</keyword>
<dbReference type="EMBL" id="JACBAF010002277">
    <property type="protein sequence ID" value="KAF7159312.1"/>
    <property type="molecule type" value="Genomic_DNA"/>
</dbReference>
<dbReference type="InterPro" id="IPR005716">
    <property type="entry name" value="Ribosomal_uS7_euk/arc"/>
</dbReference>
<dbReference type="SUPFAM" id="SSF47973">
    <property type="entry name" value="Ribosomal protein S7"/>
    <property type="match status" value="1"/>
</dbReference>
<dbReference type="GO" id="GO:0003723">
    <property type="term" value="F:RNA binding"/>
    <property type="evidence" value="ECO:0007669"/>
    <property type="project" value="InterPro"/>
</dbReference>
<evidence type="ECO:0000259" key="15">
    <source>
        <dbReference type="Pfam" id="PF21638"/>
    </source>
</evidence>
<feature type="compositionally biased region" description="Basic and acidic residues" evidence="11">
    <location>
        <begin position="876"/>
        <end position="888"/>
    </location>
</feature>
<feature type="compositionally biased region" description="Acidic residues" evidence="11">
    <location>
        <begin position="741"/>
        <end position="755"/>
    </location>
</feature>
<proteinExistence type="inferred from homology"/>
<comment type="similarity">
    <text evidence="3 10">Belongs to the universal ribosomal protein uS7 family.</text>
</comment>
<name>A0A8H6ULZ9_9EURO</name>
<evidence type="ECO:0000256" key="10">
    <source>
        <dbReference type="RuleBase" id="RU003619"/>
    </source>
</evidence>
<feature type="domain" description="SDA1 N-terminal" evidence="14">
    <location>
        <begin position="256"/>
        <end position="624"/>
    </location>
</feature>
<dbReference type="Proteomes" id="UP000662466">
    <property type="component" value="Unassembled WGS sequence"/>
</dbReference>
<dbReference type="Pfam" id="PF08158">
    <property type="entry name" value="SDA1_HEAT"/>
    <property type="match status" value="1"/>
</dbReference>
<feature type="domain" description="SDA1 C-terminal" evidence="15">
    <location>
        <begin position="882"/>
        <end position="927"/>
    </location>
</feature>
<dbReference type="PROSITE" id="PS00052">
    <property type="entry name" value="RIBOSOMAL_S7"/>
    <property type="match status" value="1"/>
</dbReference>
<feature type="compositionally biased region" description="Basic and acidic residues" evidence="11">
    <location>
        <begin position="662"/>
        <end position="671"/>
    </location>
</feature>
<comment type="caution">
    <text evidence="17">The sequence shown here is derived from an EMBL/GenBank/DDBJ whole genome shotgun (WGS) entry which is preliminary data.</text>
</comment>
<dbReference type="InterPro" id="IPR048292">
    <property type="entry name" value="SDA1_C"/>
</dbReference>
<dbReference type="GO" id="GO:0015031">
    <property type="term" value="P:protein transport"/>
    <property type="evidence" value="ECO:0007669"/>
    <property type="project" value="UniProtKB-KW"/>
</dbReference>
<comment type="subcellular location">
    <subcellularLocation>
        <location evidence="1">Nucleus</location>
    </subcellularLocation>
</comment>
<dbReference type="GO" id="GO:0000055">
    <property type="term" value="P:ribosomal large subunit export from nucleus"/>
    <property type="evidence" value="ECO:0007669"/>
    <property type="project" value="InterPro"/>
</dbReference>
<feature type="region of interest" description="Disordered" evidence="11">
    <location>
        <begin position="653"/>
        <end position="674"/>
    </location>
</feature>
<dbReference type="GO" id="GO:0042273">
    <property type="term" value="P:ribosomal large subunit biogenesis"/>
    <property type="evidence" value="ECO:0007669"/>
    <property type="project" value="InterPro"/>
</dbReference>
<accession>A0A8H6ULZ9</accession>
<dbReference type="Pfam" id="PF21638">
    <property type="entry name" value="SDA1_C"/>
    <property type="match status" value="1"/>
</dbReference>
<dbReference type="InterPro" id="IPR020606">
    <property type="entry name" value="Ribosomal_uS7_CS"/>
</dbReference>
<evidence type="ECO:0000256" key="6">
    <source>
        <dbReference type="ARBA" id="ARBA00022927"/>
    </source>
</evidence>
<feature type="domain" description="Small ribosomal subunit protein uS7" evidence="12">
    <location>
        <begin position="56"/>
        <end position="215"/>
    </location>
</feature>
<keyword evidence="5" id="KW-0690">Ribosome biogenesis</keyword>
<evidence type="ECO:0000256" key="7">
    <source>
        <dbReference type="ARBA" id="ARBA00022980"/>
    </source>
</evidence>
<feature type="region of interest" description="Disordered" evidence="11">
    <location>
        <begin position="806"/>
        <end position="935"/>
    </location>
</feature>
<evidence type="ECO:0000259" key="14">
    <source>
        <dbReference type="Pfam" id="PF08158"/>
    </source>
</evidence>
<dbReference type="NCBIfam" id="TIGR01028">
    <property type="entry name" value="uS7_euk_arch"/>
    <property type="match status" value="1"/>
</dbReference>
<dbReference type="GO" id="GO:0003735">
    <property type="term" value="F:structural constituent of ribosome"/>
    <property type="evidence" value="ECO:0007669"/>
    <property type="project" value="InterPro"/>
</dbReference>
<dbReference type="InterPro" id="IPR036823">
    <property type="entry name" value="Ribosomal_uS7_dom_sf"/>
</dbReference>
<evidence type="ECO:0000313" key="17">
    <source>
        <dbReference type="EMBL" id="KAF7159312.1"/>
    </source>
</evidence>
<evidence type="ECO:0000256" key="3">
    <source>
        <dbReference type="ARBA" id="ARBA00007151"/>
    </source>
</evidence>
<dbReference type="FunFam" id="1.10.455.10:FF:000002">
    <property type="entry name" value="40S ribosomal protein S5"/>
    <property type="match status" value="1"/>
</dbReference>
<dbReference type="Gene3D" id="1.10.455.10">
    <property type="entry name" value="Ribosomal protein S7 domain"/>
    <property type="match status" value="1"/>
</dbReference>
<evidence type="ECO:0000256" key="8">
    <source>
        <dbReference type="ARBA" id="ARBA00023242"/>
    </source>
</evidence>
<dbReference type="CDD" id="cd14867">
    <property type="entry name" value="uS7_Eukaryote"/>
    <property type="match status" value="1"/>
</dbReference>
<reference evidence="17" key="1">
    <citation type="submission" date="2020-06" db="EMBL/GenBank/DDBJ databases">
        <title>Draft genome sequences of strains closely related to Aspergillus parafelis and Aspergillus hiratsukae.</title>
        <authorList>
            <person name="Dos Santos R.A.C."/>
            <person name="Rivero-Menendez O."/>
            <person name="Steenwyk J.L."/>
            <person name="Mead M.E."/>
            <person name="Goldman G.H."/>
            <person name="Alastruey-Izquierdo A."/>
            <person name="Rokas A."/>
        </authorList>
    </citation>
    <scope>NUCLEOTIDE SEQUENCE</scope>
    <source>
        <strain evidence="16">CNM-CM5793</strain>
        <strain evidence="17">CNM-CM6106</strain>
    </source>
</reference>
<dbReference type="Proteomes" id="UP000630445">
    <property type="component" value="Unassembled WGS sequence"/>
</dbReference>
<dbReference type="Pfam" id="PF05285">
    <property type="entry name" value="SDA1_dom"/>
    <property type="match status" value="1"/>
</dbReference>
<dbReference type="InterPro" id="IPR007949">
    <property type="entry name" value="SDA1_MD"/>
</dbReference>
<dbReference type="InterPro" id="IPR027312">
    <property type="entry name" value="Sda1"/>
</dbReference>
<dbReference type="NCBIfam" id="NF003106">
    <property type="entry name" value="PRK04027.1"/>
    <property type="match status" value="1"/>
</dbReference>
<protein>
    <recommendedName>
        <fullName evidence="20">Protein SDA1</fullName>
    </recommendedName>
</protein>
<evidence type="ECO:0000256" key="5">
    <source>
        <dbReference type="ARBA" id="ARBA00022517"/>
    </source>
</evidence>
<dbReference type="Pfam" id="PF00177">
    <property type="entry name" value="Ribosomal_S7"/>
    <property type="match status" value="1"/>
</dbReference>
<dbReference type="PANTHER" id="PTHR12730:SF0">
    <property type="entry name" value="PROTEIN SDA1 HOMOLOG"/>
    <property type="match status" value="1"/>
</dbReference>
<evidence type="ECO:0000256" key="9">
    <source>
        <dbReference type="ARBA" id="ARBA00023274"/>
    </source>
</evidence>
<evidence type="ECO:0000259" key="13">
    <source>
        <dbReference type="Pfam" id="PF05285"/>
    </source>
</evidence>
<evidence type="ECO:0008006" key="20">
    <source>
        <dbReference type="Google" id="ProtNLM"/>
    </source>
</evidence>
<evidence type="ECO:0000313" key="16">
    <source>
        <dbReference type="EMBL" id="KAF7118752.1"/>
    </source>
</evidence>
<dbReference type="AlphaFoldDB" id="A0A8H6ULZ9"/>
<dbReference type="GO" id="GO:0006412">
    <property type="term" value="P:translation"/>
    <property type="evidence" value="ECO:0007669"/>
    <property type="project" value="InterPro"/>
</dbReference>
<feature type="region of interest" description="Disordered" evidence="11">
    <location>
        <begin position="692"/>
        <end position="791"/>
    </location>
</feature>
<sequence length="935" mass="105268">MSEHGEVEVENPSAGFQALPKDALAEMGTVKLFNKWSYEDVEIRDISLTDYIQIRNPVYIPHTAGRYAAKRFRKAQCPIIERLTNSLMMNGRNNGKKLMAVRIVAHSFEIIHIMTDQNPLQVAVDAIVNCGPREDSTRIGSAGTVRRQAVDVSPLRRVNQAIALLTIGAREASFRNIKSIAECLAEELINAAKGSSNSYAIKKKDELERVAKSNRSYIEDFRAQHYQYESHREIFMAAPTAATDTGIISLRELIDFIAHVADCYPTITNDFPQQLIDILTQHHLVLEPELREKIVGSLVLLRKKELLDSATLLQTLFPILITTPSKTLRALIFQKILMDLRSSNAKTTNHKLNRTMQTVLFNLVSSDRTSSKGLWAIKLTRELWKRQIWTDAKAVEVMKEASLSENEKVIVGGVRFFLGGDKEREEMEDESSDEEAIDLGRVKHQVGINKKTKKKSRAVEKAKATVKKRERKKSQPHPLNFSALHLLHDPQGFAEALFSKHLQNTKSKLNLDQKLLVLQLVSRLVGLHRLHIMHLYSYFQKYLTPRQASVTSFLASLAQASHDLVPPDVLEPLVQKIANEFVSEAAASEVATAGLNAIREICARQPLVMNETLLQDLVMYRKSKDKGVVMAARGLLSLYRDVAADMLKRRDRGKEASMSLRAGEKKERRFGEQQTGEIEGLELLEKWKEEERRKRRIEKGLPSDAEDDEDDEAEDEAAWEKWNIEDDEDSDDSGGWIDVQSDAEIELSDSDDDDSPPAKKAKQGEEEEDKAESETANPETKKTNLATTRILTPADLAKLAELRNEAAVNSLLPKRLRSDKNNEPSRHADDPLTAAEIEGLAALSAGKATREERIAHAKEGKDRSEYKSVTARRKERKEAQGKSTTNKEKARRKNLFMTLGKAKSKGKRSLVETRNVLRAHQQRAKRGGRRGNVGS</sequence>
<feature type="compositionally biased region" description="Basic residues" evidence="11">
    <location>
        <begin position="920"/>
        <end position="929"/>
    </location>
</feature>
<feature type="domain" description="SDA1 middle" evidence="13">
    <location>
        <begin position="736"/>
        <end position="860"/>
    </location>
</feature>
<gene>
    <name evidence="16" type="ORF">CNMCM5793_008376</name>
    <name evidence="17" type="ORF">CNMCM6106_006525</name>
</gene>
<evidence type="ECO:0000256" key="2">
    <source>
        <dbReference type="ARBA" id="ARBA00005783"/>
    </source>
</evidence>
<keyword evidence="7 10" id="KW-0689">Ribosomal protein</keyword>
<organism evidence="17 19">
    <name type="scientific">Aspergillus hiratsukae</name>
    <dbReference type="NCBI Taxonomy" id="1194566"/>
    <lineage>
        <taxon>Eukaryota</taxon>
        <taxon>Fungi</taxon>
        <taxon>Dikarya</taxon>
        <taxon>Ascomycota</taxon>
        <taxon>Pezizomycotina</taxon>
        <taxon>Eurotiomycetes</taxon>
        <taxon>Eurotiomycetidae</taxon>
        <taxon>Eurotiales</taxon>
        <taxon>Aspergillaceae</taxon>
        <taxon>Aspergillus</taxon>
        <taxon>Aspergillus subgen. Fumigati</taxon>
    </lineage>
</organism>
<feature type="compositionally biased region" description="Acidic residues" evidence="11">
    <location>
        <begin position="704"/>
        <end position="717"/>
    </location>
</feature>
<dbReference type="GO" id="GO:0015935">
    <property type="term" value="C:small ribosomal subunit"/>
    <property type="evidence" value="ECO:0007669"/>
    <property type="project" value="InterPro"/>
</dbReference>
<dbReference type="GO" id="GO:0005730">
    <property type="term" value="C:nucleolus"/>
    <property type="evidence" value="ECO:0007669"/>
    <property type="project" value="TreeGrafter"/>
</dbReference>
<keyword evidence="8" id="KW-0539">Nucleus</keyword>
<keyword evidence="6" id="KW-0653">Protein transport</keyword>
<evidence type="ECO:0000256" key="1">
    <source>
        <dbReference type="ARBA" id="ARBA00004123"/>
    </source>
</evidence>
<dbReference type="PANTHER" id="PTHR12730">
    <property type="entry name" value="HSDA/SDA1-RELATED"/>
    <property type="match status" value="1"/>
</dbReference>
<evidence type="ECO:0000313" key="19">
    <source>
        <dbReference type="Proteomes" id="UP000662466"/>
    </source>
</evidence>